<keyword evidence="2" id="KW-0863">Zinc-finger</keyword>
<reference evidence="7 8" key="1">
    <citation type="submission" date="2023-04" db="EMBL/GenBank/DDBJ databases">
        <title>A long-awaited taxogenomic arrangement of the family Halomonadaceae.</title>
        <authorList>
            <person name="De La Haba R."/>
            <person name="Chuvochina M."/>
            <person name="Wittouck S."/>
            <person name="Arahal D.R."/>
            <person name="Sanchez-Porro C."/>
            <person name="Hugenholtz P."/>
            <person name="Ventosa A."/>
        </authorList>
    </citation>
    <scope>NUCLEOTIDE SEQUENCE [LARGE SCALE GENOMIC DNA]</scope>
    <source>
        <strain evidence="7 8">DSM 17332</strain>
    </source>
</reference>
<dbReference type="Pfam" id="PF01258">
    <property type="entry name" value="zf-dskA_traR"/>
    <property type="match status" value="1"/>
</dbReference>
<dbReference type="InterPro" id="IPR000962">
    <property type="entry name" value="Znf_DskA_TraR"/>
</dbReference>
<dbReference type="PANTHER" id="PTHR33823:SF4">
    <property type="entry name" value="GENERAL STRESS PROTEIN 16O"/>
    <property type="match status" value="1"/>
</dbReference>
<evidence type="ECO:0000256" key="3">
    <source>
        <dbReference type="ARBA" id="ARBA00022833"/>
    </source>
</evidence>
<protein>
    <submittedName>
        <fullName evidence="7">TraR/DksA C4-type zinc finger protein</fullName>
    </submittedName>
</protein>
<proteinExistence type="predicted"/>
<dbReference type="RefSeq" id="WP_309635502.1">
    <property type="nucleotide sequence ID" value="NZ_JARWAL010000001.1"/>
</dbReference>
<keyword evidence="8" id="KW-1185">Reference proteome</keyword>
<evidence type="ECO:0000256" key="5">
    <source>
        <dbReference type="SAM" id="MobiDB-lite"/>
    </source>
</evidence>
<evidence type="ECO:0000313" key="8">
    <source>
        <dbReference type="Proteomes" id="UP001252270"/>
    </source>
</evidence>
<dbReference type="Proteomes" id="UP001252270">
    <property type="component" value="Unassembled WGS sequence"/>
</dbReference>
<evidence type="ECO:0000256" key="2">
    <source>
        <dbReference type="ARBA" id="ARBA00022771"/>
    </source>
</evidence>
<sequence length="128" mass="14609">MCYEEGQGDATPVRLETGGSTMMERKQRLETLRDELVERIERYRGHKEQRAGPLDKNMEEQAMELQNDEVVDALERDAEEELRQVMQALARIEAGEGDICQVCEEPIGPERLAAVPFTTLCRECADPR</sequence>
<organism evidence="7 8">
    <name type="scientific">Halomonas mongoliensis</name>
    <dbReference type="NCBI Taxonomy" id="321265"/>
    <lineage>
        <taxon>Bacteria</taxon>
        <taxon>Pseudomonadati</taxon>
        <taxon>Pseudomonadota</taxon>
        <taxon>Gammaproteobacteria</taxon>
        <taxon>Oceanospirillales</taxon>
        <taxon>Halomonadaceae</taxon>
        <taxon>Halomonas</taxon>
    </lineage>
</organism>
<keyword evidence="1" id="KW-0479">Metal-binding</keyword>
<keyword evidence="3" id="KW-0862">Zinc</keyword>
<accession>A0ABU1GHI0</accession>
<dbReference type="PANTHER" id="PTHR33823">
    <property type="entry name" value="RNA POLYMERASE-BINDING TRANSCRIPTION FACTOR DKSA-RELATED"/>
    <property type="match status" value="1"/>
</dbReference>
<dbReference type="Gene3D" id="1.20.120.910">
    <property type="entry name" value="DksA, coiled-coil domain"/>
    <property type="match status" value="1"/>
</dbReference>
<evidence type="ECO:0000256" key="1">
    <source>
        <dbReference type="ARBA" id="ARBA00022723"/>
    </source>
</evidence>
<evidence type="ECO:0000256" key="4">
    <source>
        <dbReference type="PROSITE-ProRule" id="PRU00510"/>
    </source>
</evidence>
<feature type="zinc finger region" description="dksA C4-type" evidence="4">
    <location>
        <begin position="100"/>
        <end position="124"/>
    </location>
</feature>
<dbReference type="PROSITE" id="PS51128">
    <property type="entry name" value="ZF_DKSA_2"/>
    <property type="match status" value="1"/>
</dbReference>
<dbReference type="SUPFAM" id="SSF57716">
    <property type="entry name" value="Glucocorticoid receptor-like (DNA-binding domain)"/>
    <property type="match status" value="1"/>
</dbReference>
<feature type="region of interest" description="Disordered" evidence="5">
    <location>
        <begin position="1"/>
        <end position="24"/>
    </location>
</feature>
<comment type="caution">
    <text evidence="7">The sequence shown here is derived from an EMBL/GenBank/DDBJ whole genome shotgun (WGS) entry which is preliminary data.</text>
</comment>
<evidence type="ECO:0000313" key="7">
    <source>
        <dbReference type="EMBL" id="MDR5891461.1"/>
    </source>
</evidence>
<name>A0ABU1GHI0_9GAMM</name>
<feature type="domain" description="Zinc finger DksA/TraR C4-type" evidence="6">
    <location>
        <begin position="99"/>
        <end position="127"/>
    </location>
</feature>
<gene>
    <name evidence="7" type="ORF">QC820_01425</name>
</gene>
<evidence type="ECO:0000259" key="6">
    <source>
        <dbReference type="Pfam" id="PF01258"/>
    </source>
</evidence>
<dbReference type="EMBL" id="JARWAL010000001">
    <property type="protein sequence ID" value="MDR5891461.1"/>
    <property type="molecule type" value="Genomic_DNA"/>
</dbReference>